<proteinExistence type="predicted"/>
<evidence type="ECO:0000313" key="2">
    <source>
        <dbReference type="Proteomes" id="UP001146120"/>
    </source>
</evidence>
<accession>A0AAV2YKU5</accession>
<protein>
    <submittedName>
        <fullName evidence="1">Uncharacterized protein</fullName>
    </submittedName>
</protein>
<gene>
    <name evidence="1" type="ORF">N0F65_002761</name>
</gene>
<dbReference type="Proteomes" id="UP001146120">
    <property type="component" value="Unassembled WGS sequence"/>
</dbReference>
<comment type="caution">
    <text evidence="1">The sequence shown here is derived from an EMBL/GenBank/DDBJ whole genome shotgun (WGS) entry which is preliminary data.</text>
</comment>
<sequence>ATVTEDLKGSYVDSFRVLLTYLRSLAQIPAPTPRWRLTKTADSTARLFAFARWFKDWRAANGCYDLMGPISVIPSTTACSSRFWGGMVIIKTFRWLPRLCLRNLQQMCVGLWTMW</sequence>
<dbReference type="AlphaFoldDB" id="A0AAV2YKU5"/>
<dbReference type="EMBL" id="DAKRPA010000250">
    <property type="protein sequence ID" value="DAZ94443.1"/>
    <property type="molecule type" value="Genomic_DNA"/>
</dbReference>
<name>A0AAV2YKU5_9STRA</name>
<organism evidence="1 2">
    <name type="scientific">Lagenidium giganteum</name>
    <dbReference type="NCBI Taxonomy" id="4803"/>
    <lineage>
        <taxon>Eukaryota</taxon>
        <taxon>Sar</taxon>
        <taxon>Stramenopiles</taxon>
        <taxon>Oomycota</taxon>
        <taxon>Peronosporomycetes</taxon>
        <taxon>Pythiales</taxon>
        <taxon>Pythiaceae</taxon>
    </lineage>
</organism>
<feature type="non-terminal residue" evidence="1">
    <location>
        <position position="1"/>
    </location>
</feature>
<reference evidence="1" key="1">
    <citation type="submission" date="2022-11" db="EMBL/GenBank/DDBJ databases">
        <authorList>
            <person name="Morgan W.R."/>
            <person name="Tartar A."/>
        </authorList>
    </citation>
    <scope>NUCLEOTIDE SEQUENCE</scope>
    <source>
        <strain evidence="1">ARSEF 373</strain>
    </source>
</reference>
<keyword evidence="2" id="KW-1185">Reference proteome</keyword>
<reference evidence="1" key="2">
    <citation type="journal article" date="2023" name="Microbiol Resour">
        <title>Decontamination and Annotation of the Draft Genome Sequence of the Oomycete Lagenidium giganteum ARSEF 373.</title>
        <authorList>
            <person name="Morgan W.R."/>
            <person name="Tartar A."/>
        </authorList>
    </citation>
    <scope>NUCLEOTIDE SEQUENCE</scope>
    <source>
        <strain evidence="1">ARSEF 373</strain>
    </source>
</reference>
<evidence type="ECO:0000313" key="1">
    <source>
        <dbReference type="EMBL" id="DAZ94443.1"/>
    </source>
</evidence>